<dbReference type="GO" id="GO:0005549">
    <property type="term" value="F:odorant binding"/>
    <property type="evidence" value="ECO:0007669"/>
    <property type="project" value="InterPro"/>
</dbReference>
<evidence type="ECO:0000313" key="11">
    <source>
        <dbReference type="Proteomes" id="UP000515204"/>
    </source>
</evidence>
<evidence type="ECO:0000256" key="3">
    <source>
        <dbReference type="ARBA" id="ARBA00022606"/>
    </source>
</evidence>
<dbReference type="GO" id="GO:0004984">
    <property type="term" value="F:olfactory receptor activity"/>
    <property type="evidence" value="ECO:0007669"/>
    <property type="project" value="InterPro"/>
</dbReference>
<keyword evidence="5" id="KW-0552">Olfaction</keyword>
<keyword evidence="7 10" id="KW-0472">Membrane</keyword>
<evidence type="ECO:0000256" key="8">
    <source>
        <dbReference type="ARBA" id="ARBA00023170"/>
    </source>
</evidence>
<keyword evidence="3" id="KW-0716">Sensory transduction</keyword>
<evidence type="ECO:0000256" key="5">
    <source>
        <dbReference type="ARBA" id="ARBA00022725"/>
    </source>
</evidence>
<sequence>MRTQSYDIPEESHCNRTTFQISQIVLFENNVDDMFMHLTYSNIILVYMFIANYIAQEITDHNNDVFVNIQWYTAPLQVQKLIMFLLQRDNKAFNLTLGGLFVGSLKSSATLASSSISYFTVLYSTQH</sequence>
<keyword evidence="11" id="KW-1185">Reference proteome</keyword>
<dbReference type="RefSeq" id="XP_014478939.1">
    <property type="nucleotide sequence ID" value="XM_014623453.1"/>
</dbReference>
<organism evidence="11 12">
    <name type="scientific">Dinoponera quadriceps</name>
    <name type="common">South American ant</name>
    <dbReference type="NCBI Taxonomy" id="609295"/>
    <lineage>
        <taxon>Eukaryota</taxon>
        <taxon>Metazoa</taxon>
        <taxon>Ecdysozoa</taxon>
        <taxon>Arthropoda</taxon>
        <taxon>Hexapoda</taxon>
        <taxon>Insecta</taxon>
        <taxon>Pterygota</taxon>
        <taxon>Neoptera</taxon>
        <taxon>Endopterygota</taxon>
        <taxon>Hymenoptera</taxon>
        <taxon>Apocrita</taxon>
        <taxon>Aculeata</taxon>
        <taxon>Formicoidea</taxon>
        <taxon>Formicidae</taxon>
        <taxon>Ponerinae</taxon>
        <taxon>Ponerini</taxon>
        <taxon>Dinoponera</taxon>
    </lineage>
</organism>
<evidence type="ECO:0000256" key="10">
    <source>
        <dbReference type="SAM" id="Phobius"/>
    </source>
</evidence>
<keyword evidence="9" id="KW-0807">Transducer</keyword>
<name>A0A6P3XLT4_DINQU</name>
<keyword evidence="2" id="KW-1003">Cell membrane</keyword>
<evidence type="ECO:0000256" key="4">
    <source>
        <dbReference type="ARBA" id="ARBA00022692"/>
    </source>
</evidence>
<dbReference type="PANTHER" id="PTHR21137">
    <property type="entry name" value="ODORANT RECEPTOR"/>
    <property type="match status" value="1"/>
</dbReference>
<dbReference type="Proteomes" id="UP000515204">
    <property type="component" value="Unplaced"/>
</dbReference>
<feature type="transmembrane region" description="Helical" evidence="10">
    <location>
        <begin position="34"/>
        <end position="55"/>
    </location>
</feature>
<keyword evidence="8" id="KW-0675">Receptor</keyword>
<comment type="subcellular location">
    <subcellularLocation>
        <location evidence="1">Cell membrane</location>
        <topology evidence="1">Multi-pass membrane protein</topology>
    </subcellularLocation>
</comment>
<evidence type="ECO:0000256" key="6">
    <source>
        <dbReference type="ARBA" id="ARBA00022989"/>
    </source>
</evidence>
<evidence type="ECO:0000256" key="9">
    <source>
        <dbReference type="ARBA" id="ARBA00023224"/>
    </source>
</evidence>
<dbReference type="GeneID" id="106746657"/>
<protein>
    <submittedName>
        <fullName evidence="12">Uncharacterized protein LOC106746657</fullName>
    </submittedName>
</protein>
<accession>A0A6P3XLT4</accession>
<gene>
    <name evidence="12" type="primary">LOC106746657</name>
</gene>
<evidence type="ECO:0000256" key="1">
    <source>
        <dbReference type="ARBA" id="ARBA00004651"/>
    </source>
</evidence>
<evidence type="ECO:0000256" key="7">
    <source>
        <dbReference type="ARBA" id="ARBA00023136"/>
    </source>
</evidence>
<dbReference type="OrthoDB" id="7550533at2759"/>
<dbReference type="GO" id="GO:0005886">
    <property type="term" value="C:plasma membrane"/>
    <property type="evidence" value="ECO:0007669"/>
    <property type="project" value="UniProtKB-SubCell"/>
</dbReference>
<reference evidence="12" key="1">
    <citation type="submission" date="2025-08" db="UniProtKB">
        <authorList>
            <consortium name="RefSeq"/>
        </authorList>
    </citation>
    <scope>IDENTIFICATION</scope>
</reference>
<keyword evidence="4 10" id="KW-0812">Transmembrane</keyword>
<dbReference type="KEGG" id="dqu:106746657"/>
<dbReference type="AlphaFoldDB" id="A0A6P3XLT4"/>
<evidence type="ECO:0000256" key="2">
    <source>
        <dbReference type="ARBA" id="ARBA00022475"/>
    </source>
</evidence>
<keyword evidence="6 10" id="KW-1133">Transmembrane helix</keyword>
<dbReference type="InterPro" id="IPR004117">
    <property type="entry name" value="7tm6_olfct_rcpt"/>
</dbReference>
<dbReference type="Pfam" id="PF02949">
    <property type="entry name" value="7tm_6"/>
    <property type="match status" value="1"/>
</dbReference>
<proteinExistence type="predicted"/>
<dbReference type="PANTHER" id="PTHR21137:SF35">
    <property type="entry name" value="ODORANT RECEPTOR 19A-RELATED"/>
    <property type="match status" value="1"/>
</dbReference>
<evidence type="ECO:0000313" key="12">
    <source>
        <dbReference type="RefSeq" id="XP_014478939.1"/>
    </source>
</evidence>
<dbReference type="GO" id="GO:0007165">
    <property type="term" value="P:signal transduction"/>
    <property type="evidence" value="ECO:0007669"/>
    <property type="project" value="UniProtKB-KW"/>
</dbReference>